<dbReference type="RefSeq" id="WP_326071349.1">
    <property type="nucleotide sequence ID" value="NZ_JARLKY010000015.1"/>
</dbReference>
<reference evidence="2 3" key="1">
    <citation type="submission" date="2023-03" db="EMBL/GenBank/DDBJ databases">
        <title>Bacillus Genome Sequencing.</title>
        <authorList>
            <person name="Dunlap C."/>
        </authorList>
    </citation>
    <scope>NUCLEOTIDE SEQUENCE [LARGE SCALE GENOMIC DNA]</scope>
    <source>
        <strain evidence="2 3">BD-533</strain>
    </source>
</reference>
<dbReference type="Pfam" id="PF12867">
    <property type="entry name" value="DinB_2"/>
    <property type="match status" value="1"/>
</dbReference>
<comment type="caution">
    <text evidence="2">The sequence shown here is derived from an EMBL/GenBank/DDBJ whole genome shotgun (WGS) entry which is preliminary data.</text>
</comment>
<dbReference type="InterPro" id="IPR024775">
    <property type="entry name" value="DinB-like"/>
</dbReference>
<gene>
    <name evidence="2" type="ORF">P4I72_07710</name>
</gene>
<evidence type="ECO:0000259" key="1">
    <source>
        <dbReference type="Pfam" id="PF12867"/>
    </source>
</evidence>
<dbReference type="Proteomes" id="UP001338137">
    <property type="component" value="Unassembled WGS sequence"/>
</dbReference>
<evidence type="ECO:0000313" key="2">
    <source>
        <dbReference type="EMBL" id="MEC0227005.1"/>
    </source>
</evidence>
<feature type="domain" description="DinB-like" evidence="1">
    <location>
        <begin position="34"/>
        <end position="164"/>
    </location>
</feature>
<sequence length="172" mass="19874">MLQRPDQEEYNSYFETYISQVPEGDYHSFLQNQLDTIIALFAEMSEEKALLRYAPDKWSLKELLIHITDTERIMSYRMLRIARGDTTSLPGFDQDIFIANTNFDVLSIRDLLQDFQAVRQATFTLLTTIAESAWEHRGVSSDHPISARALAYIIAGHAQHHLNVVHTRYLQA</sequence>
<organism evidence="2 3">
    <name type="scientific">Paenibacillus alba</name>
    <dbReference type="NCBI Taxonomy" id="1197127"/>
    <lineage>
        <taxon>Bacteria</taxon>
        <taxon>Bacillati</taxon>
        <taxon>Bacillota</taxon>
        <taxon>Bacilli</taxon>
        <taxon>Bacillales</taxon>
        <taxon>Paenibacillaceae</taxon>
        <taxon>Paenibacillus</taxon>
    </lineage>
</organism>
<dbReference type="InterPro" id="IPR034660">
    <property type="entry name" value="DinB/YfiT-like"/>
</dbReference>
<keyword evidence="3" id="KW-1185">Reference proteome</keyword>
<dbReference type="Gene3D" id="1.20.120.450">
    <property type="entry name" value="dinb family like domain"/>
    <property type="match status" value="1"/>
</dbReference>
<dbReference type="EMBL" id="JARLKY010000015">
    <property type="protein sequence ID" value="MEC0227005.1"/>
    <property type="molecule type" value="Genomic_DNA"/>
</dbReference>
<dbReference type="SUPFAM" id="SSF109854">
    <property type="entry name" value="DinB/YfiT-like putative metalloenzymes"/>
    <property type="match status" value="1"/>
</dbReference>
<name>A0ABU6G074_9BACL</name>
<evidence type="ECO:0000313" key="3">
    <source>
        <dbReference type="Proteomes" id="UP001338137"/>
    </source>
</evidence>
<protein>
    <submittedName>
        <fullName evidence="2">DinB family protein</fullName>
    </submittedName>
</protein>
<accession>A0ABU6G074</accession>
<proteinExistence type="predicted"/>